<dbReference type="EMBL" id="CP157743">
    <property type="protein sequence ID" value="XBS21410.1"/>
    <property type="molecule type" value="Genomic_DNA"/>
</dbReference>
<proteinExistence type="predicted"/>
<protein>
    <submittedName>
        <fullName evidence="1">Type IV toxin-antitoxin system AbiEi family antitoxin</fullName>
    </submittedName>
</protein>
<dbReference type="KEGG" id="mech:Q9L42_004605"/>
<dbReference type="AlphaFoldDB" id="A0AAU7NWS8"/>
<accession>A0AAU7NWS8</accession>
<keyword evidence="2" id="KW-1185">Reference proteome</keyword>
<dbReference type="Proteomes" id="UP001225378">
    <property type="component" value="Chromosome"/>
</dbReference>
<dbReference type="PIRSF" id="PIRSF012611">
    <property type="entry name" value="UCP012611"/>
    <property type="match status" value="1"/>
</dbReference>
<evidence type="ECO:0000313" key="1">
    <source>
        <dbReference type="EMBL" id="XBS21410.1"/>
    </source>
</evidence>
<gene>
    <name evidence="1" type="ORF">Q9L42_004605</name>
</gene>
<organism evidence="1 2">
    <name type="scientific">Methylomarinum roseum</name>
    <dbReference type="NCBI Taxonomy" id="3067653"/>
    <lineage>
        <taxon>Bacteria</taxon>
        <taxon>Pseudomonadati</taxon>
        <taxon>Pseudomonadota</taxon>
        <taxon>Gammaproteobacteria</taxon>
        <taxon>Methylococcales</taxon>
        <taxon>Methylococcaceae</taxon>
        <taxon>Methylomarinum</taxon>
    </lineage>
</organism>
<dbReference type="InterPro" id="IPR019238">
    <property type="entry name" value="AbiEi_2"/>
</dbReference>
<dbReference type="Pfam" id="PF09952">
    <property type="entry name" value="AbiEi_2"/>
    <property type="match status" value="1"/>
</dbReference>
<evidence type="ECO:0000313" key="2">
    <source>
        <dbReference type="Proteomes" id="UP001225378"/>
    </source>
</evidence>
<dbReference type="RefSeq" id="WP_349432082.1">
    <property type="nucleotide sequence ID" value="NZ_CP157743.1"/>
</dbReference>
<reference evidence="1 2" key="1">
    <citation type="journal article" date="2024" name="Microbiology">
        <title>Methylomarinum rosea sp. nov., a novel halophilic methanotrophic bacterium from the hypersaline Lake Elton.</title>
        <authorList>
            <person name="Suleimanov R.Z."/>
            <person name="Oshkin I.Y."/>
            <person name="Danilova O.V."/>
            <person name="Suzina N.E."/>
            <person name="Dedysh S.N."/>
        </authorList>
    </citation>
    <scope>NUCLEOTIDE SEQUENCE [LARGE SCALE GENOMIC DNA]</scope>
    <source>
        <strain evidence="1 2">Ch1-1</strain>
    </source>
</reference>
<name>A0AAU7NWS8_9GAMM</name>
<sequence>MKTKDTGQIDKAVENFREHTGFTIEIDHYFHEDKDMDATGILHTGVKKIPLAIQFKKRVTIPILANIRNQFYHAEEQGILIAEYINPIMAERLKAMDIWFLDTAGNAYINALPVYIYIKGNKPAEEQATTPKLNRAFRATGLKVVFAFLCHPDLVNAPYRDIAQTAQVSLGAVGIVFKDLTGMGHIIDMGDRGRRLKNRKKLLERWQVAYPEQLRPKLETGRYRAPDPDWWRKADLHNLHAYWGGEVAADRLTHYLKPQTVTVYVDEKRISKLRAINKLRKDPNGDIEILKAFWDVEHESDRTDIVNPILAYADLMATGDPRNMETAQIIYERELAEHFRED</sequence>
<dbReference type="InterPro" id="IPR016600">
    <property type="entry name" value="UCP012611"/>
</dbReference>